<evidence type="ECO:0000313" key="2">
    <source>
        <dbReference type="Proteomes" id="UP000297638"/>
    </source>
</evidence>
<dbReference type="AlphaFoldDB" id="A0A4Y8TVB0"/>
<protein>
    <submittedName>
        <fullName evidence="1">Uncharacterized protein</fullName>
    </submittedName>
</protein>
<dbReference type="Proteomes" id="UP000297638">
    <property type="component" value="Unassembled WGS sequence"/>
</dbReference>
<proteinExistence type="predicted"/>
<gene>
    <name evidence="1" type="ORF">EXY26_13635</name>
</gene>
<dbReference type="EMBL" id="SPDS01000002">
    <property type="protein sequence ID" value="TFH55003.1"/>
    <property type="molecule type" value="Genomic_DNA"/>
</dbReference>
<dbReference type="RefSeq" id="WP_134780837.1">
    <property type="nucleotide sequence ID" value="NZ_SPDS01000002.1"/>
</dbReference>
<comment type="caution">
    <text evidence="1">The sequence shown here is derived from an EMBL/GenBank/DDBJ whole genome shotgun (WGS) entry which is preliminary data.</text>
</comment>
<name>A0A4Y8TVB0_9MICC</name>
<reference evidence="1 2" key="1">
    <citation type="submission" date="2019-03" db="EMBL/GenBank/DDBJ databases">
        <title>Glutamicibacter sp. LJH19 genome.</title>
        <authorList>
            <person name="Sinai Borker S."/>
            <person name="Kumar R."/>
        </authorList>
    </citation>
    <scope>NUCLEOTIDE SEQUENCE [LARGE SCALE GENOMIC DNA]</scope>
    <source>
        <strain evidence="1 2">LJH19</strain>
    </source>
</reference>
<organism evidence="1 2">
    <name type="scientific">Glutamicibacter arilaitensis</name>
    <dbReference type="NCBI Taxonomy" id="256701"/>
    <lineage>
        <taxon>Bacteria</taxon>
        <taxon>Bacillati</taxon>
        <taxon>Actinomycetota</taxon>
        <taxon>Actinomycetes</taxon>
        <taxon>Micrococcales</taxon>
        <taxon>Micrococcaceae</taxon>
        <taxon>Glutamicibacter</taxon>
    </lineage>
</organism>
<accession>A0A4Y8TVB0</accession>
<sequence>MSKRPRQSSLIFREVGGVLCNAAKENRGNARWLKAAQCINPFDFDHCDSSSLDEFEVSNQWLIDPAP</sequence>
<evidence type="ECO:0000313" key="1">
    <source>
        <dbReference type="EMBL" id="TFH55003.1"/>
    </source>
</evidence>